<keyword evidence="3" id="KW-0449">Lipoprotein</keyword>
<protein>
    <submittedName>
        <fullName evidence="3">Lipoprotein</fullName>
    </submittedName>
</protein>
<evidence type="ECO:0000313" key="4">
    <source>
        <dbReference type="Proteomes" id="UP000033533"/>
    </source>
</evidence>
<comment type="caution">
    <text evidence="3">The sequence shown here is derived from an EMBL/GenBank/DDBJ whole genome shotgun (WGS) entry which is preliminary data.</text>
</comment>
<keyword evidence="2" id="KW-0812">Transmembrane</keyword>
<feature type="transmembrane region" description="Helical" evidence="2">
    <location>
        <begin position="6"/>
        <end position="24"/>
    </location>
</feature>
<dbReference type="AlphaFoldDB" id="A0A0F4L864"/>
<evidence type="ECO:0000256" key="2">
    <source>
        <dbReference type="SAM" id="Phobius"/>
    </source>
</evidence>
<dbReference type="HOGENOM" id="CLU_942641_0_0_9"/>
<feature type="region of interest" description="Disordered" evidence="1">
    <location>
        <begin position="267"/>
        <end position="287"/>
    </location>
</feature>
<keyword evidence="2" id="KW-1133">Transmembrane helix</keyword>
<feature type="compositionally biased region" description="Polar residues" evidence="1">
    <location>
        <begin position="276"/>
        <end position="287"/>
    </location>
</feature>
<evidence type="ECO:0000256" key="1">
    <source>
        <dbReference type="SAM" id="MobiDB-lite"/>
    </source>
</evidence>
<dbReference type="OrthoDB" id="2290618at2"/>
<feature type="region of interest" description="Disordered" evidence="1">
    <location>
        <begin position="184"/>
        <end position="237"/>
    </location>
</feature>
<proteinExistence type="predicted"/>
<dbReference type="RefSeq" id="WP_045928660.1">
    <property type="nucleotide sequence ID" value="NZ_JBHSZS010000026.1"/>
</dbReference>
<sequence length="287" mass="31553">MKKTTIGTIVAVVIIAIGGGVFYATQKSNNDKVEASYNSAMTTGKNAVADKDYSEASSAFAKAFSIKKTDQAKAYKNQSDNMISAINATKKGKYNDALNETANVIQRKNGYAVLVKQGKKLKTTIEDVQDNYEHEIQPIFLAASQAELAKQYLNAADQYQKVLDLPYIDEQYYSQYKTKAEKGLKDNQKAAKENNNGSSSQSYNSISGKGPDTGNAGKTGEGSIGNHKVHGKTVTNKQIAQLRKRVGKFGYDSMSWSPQDLIDLYRKSGRTKPSKITKQDIQNYLKP</sequence>
<organism evidence="3 4">
    <name type="scientific">Lactobacillus kullabergensis</name>
    <dbReference type="NCBI Taxonomy" id="1218493"/>
    <lineage>
        <taxon>Bacteria</taxon>
        <taxon>Bacillati</taxon>
        <taxon>Bacillota</taxon>
        <taxon>Bacilli</taxon>
        <taxon>Lactobacillales</taxon>
        <taxon>Lactobacillaceae</taxon>
        <taxon>Lactobacillus</taxon>
    </lineage>
</organism>
<keyword evidence="2" id="KW-0472">Membrane</keyword>
<reference evidence="3 4" key="1">
    <citation type="submission" date="2014-12" db="EMBL/GenBank/DDBJ databases">
        <title>Comparative genomics of the lactic acid bacteria isolated from the honey bee gut.</title>
        <authorList>
            <person name="Ellegaard K.M."/>
            <person name="Tamarit D."/>
            <person name="Javelind E."/>
            <person name="Olofsson T."/>
            <person name="Andersson S.G."/>
            <person name="Vasquez A."/>
        </authorList>
    </citation>
    <scope>NUCLEOTIDE SEQUENCE [LARGE SCALE GENOMIC DNA]</scope>
    <source>
        <strain evidence="3 4">Biut2</strain>
    </source>
</reference>
<feature type="compositionally biased region" description="Low complexity" evidence="1">
    <location>
        <begin position="194"/>
        <end position="207"/>
    </location>
</feature>
<accession>A0A0F4L864</accession>
<name>A0A0F4L864_9LACO</name>
<dbReference type="PATRIC" id="fig|1218493.3.peg.1770"/>
<dbReference type="Proteomes" id="UP000033533">
    <property type="component" value="Unassembled WGS sequence"/>
</dbReference>
<gene>
    <name evidence="3" type="ORF">JF76_16920</name>
</gene>
<dbReference type="STRING" id="1218493.JF76_16920"/>
<dbReference type="EMBL" id="JXBY01000026">
    <property type="protein sequence ID" value="KJY54463.1"/>
    <property type="molecule type" value="Genomic_DNA"/>
</dbReference>
<evidence type="ECO:0000313" key="3">
    <source>
        <dbReference type="EMBL" id="KJY54463.1"/>
    </source>
</evidence>